<dbReference type="InterPro" id="IPR017907">
    <property type="entry name" value="Znf_RING_CS"/>
</dbReference>
<evidence type="ECO:0000313" key="10">
    <source>
        <dbReference type="Proteomes" id="UP000005408"/>
    </source>
</evidence>
<evidence type="ECO:0000256" key="3">
    <source>
        <dbReference type="ARBA" id="ARBA00022771"/>
    </source>
</evidence>
<dbReference type="SUPFAM" id="SSF57845">
    <property type="entry name" value="B-box zinc-binding domain"/>
    <property type="match status" value="1"/>
</dbReference>
<dbReference type="InterPro" id="IPR011042">
    <property type="entry name" value="6-blade_b-propeller_TolB-like"/>
</dbReference>
<dbReference type="PROSITE" id="PS50089">
    <property type="entry name" value="ZF_RING_2"/>
    <property type="match status" value="1"/>
</dbReference>
<evidence type="ECO:0000256" key="6">
    <source>
        <dbReference type="SAM" id="Coils"/>
    </source>
</evidence>
<dbReference type="InterPro" id="IPR001841">
    <property type="entry name" value="Znf_RING"/>
</dbReference>
<evidence type="ECO:0000259" key="8">
    <source>
        <dbReference type="PROSITE" id="PS50119"/>
    </source>
</evidence>
<keyword evidence="10" id="KW-1185">Reference proteome</keyword>
<dbReference type="PANTHER" id="PTHR25462:SF296">
    <property type="entry name" value="MEIOTIC P26, ISOFORM F"/>
    <property type="match status" value="1"/>
</dbReference>
<sequence length="639" mass="73400">MATCDALSNVEDLTSCSICFEKFKSPRLLPCSHSFCHKCLCAHIVSSCEHKDVPLRFPCPLCREFIPSPGHLDETTQWVEKFPINDVMVQMVNETQDFKICWACRRGNEEEESNEFCLTCGEPLCKLCSKFHRINLTSMNHKLCPILELGSHSFCSSRNNLCCEKHKKQIVLFCNDHRAPCCSECFTMDHKKCAIILTVEKAVKNVRSLKLMEELEVQLENMKEGLQKAKRSQEDNMRLLDDDFDRYTKDAEKLQQDILSHVNKLFDKHFIDIAKKTKEAKQTLEKNTLSVSDRLNFVEHLLKQLKQGNEPADIDERNVKYILTFHTVKEKMAEILKNAFNEIKVVVTLDIYDSIKQILDFTSIGTMLLTEIPIFEIIDARKAEFSKLIKYHDLRARVRGCTVLPNGNLLCTDHENSCCVLIKEKNQETIQHSTAFQLESLPWDILLDEGVLYVSYRSHVNSHVHRFSADDFHALDPIHTGTYCSGLAIIGDLLFVVSESCCILKLNKNGQGQVERIYQTQTTHLRYLIDLADGTLVLSNYYDDLVKALDEMGMEKWTYQHTELKRPYGLDKDSQSNIYVAGRNSNNIHILSRQGFLLRILGDIISPVCLKLRKGTCTAFVVCHEESKVLSQVMLYQFK</sequence>
<dbReference type="PROSITE" id="PS00518">
    <property type="entry name" value="ZF_RING_1"/>
    <property type="match status" value="1"/>
</dbReference>
<keyword evidence="1" id="KW-0597">Phosphoprotein</keyword>
<dbReference type="InterPro" id="IPR013083">
    <property type="entry name" value="Znf_RING/FYVE/PHD"/>
</dbReference>
<dbReference type="InterPro" id="IPR000315">
    <property type="entry name" value="Znf_B-box"/>
</dbReference>
<evidence type="ECO:0000256" key="5">
    <source>
        <dbReference type="PROSITE-ProRule" id="PRU00024"/>
    </source>
</evidence>
<evidence type="ECO:0000256" key="2">
    <source>
        <dbReference type="ARBA" id="ARBA00022723"/>
    </source>
</evidence>
<evidence type="ECO:0000313" key="9">
    <source>
        <dbReference type="EnsemblMetazoa" id="G28076.1:cds"/>
    </source>
</evidence>
<dbReference type="PROSITE" id="PS50119">
    <property type="entry name" value="ZF_BBOX"/>
    <property type="match status" value="1"/>
</dbReference>
<organism evidence="9 10">
    <name type="scientific">Magallana gigas</name>
    <name type="common">Pacific oyster</name>
    <name type="synonym">Crassostrea gigas</name>
    <dbReference type="NCBI Taxonomy" id="29159"/>
    <lineage>
        <taxon>Eukaryota</taxon>
        <taxon>Metazoa</taxon>
        <taxon>Spiralia</taxon>
        <taxon>Lophotrochozoa</taxon>
        <taxon>Mollusca</taxon>
        <taxon>Bivalvia</taxon>
        <taxon>Autobranchia</taxon>
        <taxon>Pteriomorphia</taxon>
        <taxon>Ostreida</taxon>
        <taxon>Ostreoidea</taxon>
        <taxon>Ostreidae</taxon>
        <taxon>Magallana</taxon>
    </lineage>
</organism>
<feature type="coiled-coil region" evidence="6">
    <location>
        <begin position="209"/>
        <end position="257"/>
    </location>
</feature>
<dbReference type="Gene3D" id="3.30.40.10">
    <property type="entry name" value="Zinc/RING finger domain, C3HC4 (zinc finger)"/>
    <property type="match status" value="1"/>
</dbReference>
<feature type="domain" description="RING-type" evidence="7">
    <location>
        <begin position="16"/>
        <end position="63"/>
    </location>
</feature>
<keyword evidence="3 5" id="KW-0863">Zinc-finger</keyword>
<keyword evidence="4" id="KW-0862">Zinc</keyword>
<name>A0A8W8LHS6_MAGGI</name>
<evidence type="ECO:0000256" key="4">
    <source>
        <dbReference type="ARBA" id="ARBA00022833"/>
    </source>
</evidence>
<dbReference type="EnsemblMetazoa" id="G28076.1">
    <property type="protein sequence ID" value="G28076.1:cds"/>
    <property type="gene ID" value="G28076"/>
</dbReference>
<dbReference type="Pfam" id="PF13445">
    <property type="entry name" value="zf-RING_UBOX"/>
    <property type="match status" value="1"/>
</dbReference>
<dbReference type="Proteomes" id="UP000005408">
    <property type="component" value="Unassembled WGS sequence"/>
</dbReference>
<dbReference type="Gene3D" id="2.120.10.30">
    <property type="entry name" value="TolB, C-terminal domain"/>
    <property type="match status" value="1"/>
</dbReference>
<evidence type="ECO:0000259" key="7">
    <source>
        <dbReference type="PROSITE" id="PS50089"/>
    </source>
</evidence>
<dbReference type="SMART" id="SM00184">
    <property type="entry name" value="RING"/>
    <property type="match status" value="1"/>
</dbReference>
<keyword evidence="2" id="KW-0479">Metal-binding</keyword>
<evidence type="ECO:0008006" key="11">
    <source>
        <dbReference type="Google" id="ProtNLM"/>
    </source>
</evidence>
<dbReference type="InterPro" id="IPR027370">
    <property type="entry name" value="Znf-RING_euk"/>
</dbReference>
<reference evidence="9" key="1">
    <citation type="submission" date="2022-08" db="UniProtKB">
        <authorList>
            <consortium name="EnsemblMetazoa"/>
        </authorList>
    </citation>
    <scope>IDENTIFICATION</scope>
    <source>
        <strain evidence="9">05x7-T-G4-1.051#20</strain>
    </source>
</reference>
<accession>A0A8W8LHS6</accession>
<keyword evidence="6" id="KW-0175">Coiled coil</keyword>
<proteinExistence type="predicted"/>
<dbReference type="InterPro" id="IPR047153">
    <property type="entry name" value="TRIM45/56/19-like"/>
</dbReference>
<dbReference type="PANTHER" id="PTHR25462">
    <property type="entry name" value="BONUS, ISOFORM C-RELATED"/>
    <property type="match status" value="1"/>
</dbReference>
<dbReference type="AlphaFoldDB" id="A0A8W8LHS6"/>
<dbReference type="SUPFAM" id="SSF57850">
    <property type="entry name" value="RING/U-box"/>
    <property type="match status" value="1"/>
</dbReference>
<protein>
    <recommendedName>
        <fullName evidence="11">Tripartite motif-containing protein 45</fullName>
    </recommendedName>
</protein>
<dbReference type="GO" id="GO:0008270">
    <property type="term" value="F:zinc ion binding"/>
    <property type="evidence" value="ECO:0007669"/>
    <property type="project" value="UniProtKB-KW"/>
</dbReference>
<dbReference type="Gene3D" id="3.30.160.60">
    <property type="entry name" value="Classic Zinc Finger"/>
    <property type="match status" value="1"/>
</dbReference>
<feature type="domain" description="B box-type" evidence="8">
    <location>
        <begin position="96"/>
        <end position="146"/>
    </location>
</feature>
<dbReference type="SUPFAM" id="SSF101898">
    <property type="entry name" value="NHL repeat"/>
    <property type="match status" value="1"/>
</dbReference>
<evidence type="ECO:0000256" key="1">
    <source>
        <dbReference type="ARBA" id="ARBA00022553"/>
    </source>
</evidence>